<evidence type="ECO:0000313" key="1">
    <source>
        <dbReference type="EMBL" id="MEP0820952.1"/>
    </source>
</evidence>
<dbReference type="EMBL" id="JAMPKM010000053">
    <property type="protein sequence ID" value="MEP0820952.1"/>
    <property type="molecule type" value="Genomic_DNA"/>
</dbReference>
<gene>
    <name evidence="1" type="ORF">NC998_28120</name>
</gene>
<comment type="caution">
    <text evidence="1">The sequence shown here is derived from an EMBL/GenBank/DDBJ whole genome shotgun (WGS) entry which is preliminary data.</text>
</comment>
<dbReference type="RefSeq" id="WP_190443479.1">
    <property type="nucleotide sequence ID" value="NZ_JAMPKM010000053.1"/>
</dbReference>
<dbReference type="PANTHER" id="PTHR12922">
    <property type="entry name" value="UBIQUINONE BIOSYNTHESIS PROTEIN"/>
    <property type="match status" value="1"/>
</dbReference>
<proteinExistence type="predicted"/>
<keyword evidence="2" id="KW-1185">Reference proteome</keyword>
<dbReference type="Pfam" id="PF05019">
    <property type="entry name" value="Coq4"/>
    <property type="match status" value="1"/>
</dbReference>
<accession>A0ABV0JGN2</accession>
<protein>
    <submittedName>
        <fullName evidence="1">Coq4 family protein</fullName>
    </submittedName>
</protein>
<organism evidence="1 2">
    <name type="scientific">Trichocoleus desertorum GB2-A4</name>
    <dbReference type="NCBI Taxonomy" id="2933944"/>
    <lineage>
        <taxon>Bacteria</taxon>
        <taxon>Bacillati</taxon>
        <taxon>Cyanobacteriota</taxon>
        <taxon>Cyanophyceae</taxon>
        <taxon>Leptolyngbyales</taxon>
        <taxon>Trichocoleusaceae</taxon>
        <taxon>Trichocoleus</taxon>
    </lineage>
</organism>
<dbReference type="PANTHER" id="PTHR12922:SF7">
    <property type="entry name" value="UBIQUINONE BIOSYNTHESIS PROTEIN COQ4 HOMOLOG, MITOCHONDRIAL"/>
    <property type="match status" value="1"/>
</dbReference>
<sequence>MRLTTFFRDRPSSSFSQTSVPSMVQSLRGLKAFITLLLDPRASLVPVWELSRSLVDSCAFELAVASLKATPTVAALLSERYLAPSHDLETLQHYPKGSLGYVYAHHMLWLELQPLQPAIAVDSDTRYVEARWQQTHDIWHVITGFDTSPIGEIGLQAFYLAQFQLPLASLLIANALIRVTLLQPEALNALMSEIARGWEMGQAAKPLIAQKWEEAWDKPVVVWRRELNVYPNRI</sequence>
<dbReference type="InterPro" id="IPR007715">
    <property type="entry name" value="Coq4"/>
</dbReference>
<dbReference type="Proteomes" id="UP001464891">
    <property type="component" value="Unassembled WGS sequence"/>
</dbReference>
<reference evidence="1 2" key="1">
    <citation type="submission" date="2022-04" db="EMBL/GenBank/DDBJ databases">
        <title>Positive selection, recombination, and allopatry shape intraspecific diversity of widespread and dominant cyanobacteria.</title>
        <authorList>
            <person name="Wei J."/>
            <person name="Shu W."/>
            <person name="Hu C."/>
        </authorList>
    </citation>
    <scope>NUCLEOTIDE SEQUENCE [LARGE SCALE GENOMIC DNA]</scope>
    <source>
        <strain evidence="1 2">GB2-A4</strain>
    </source>
</reference>
<evidence type="ECO:0000313" key="2">
    <source>
        <dbReference type="Proteomes" id="UP001464891"/>
    </source>
</evidence>
<name>A0ABV0JGN2_9CYAN</name>